<evidence type="ECO:0000256" key="5">
    <source>
        <dbReference type="ARBA" id="ARBA00023239"/>
    </source>
</evidence>
<protein>
    <recommendedName>
        <fullName evidence="6">Fructose-bisphosphate aldolase</fullName>
        <ecNumber evidence="6">4.1.2.13</ecNumber>
    </recommendedName>
</protein>
<reference evidence="7 8" key="1">
    <citation type="submission" date="2018-10" db="EMBL/GenBank/DDBJ databases">
        <title>Genomic Encyclopedia of Type Strains, Phase IV (KMG-IV): sequencing the most valuable type-strain genomes for metagenomic binning, comparative biology and taxonomic classification.</title>
        <authorList>
            <person name="Goeker M."/>
        </authorList>
    </citation>
    <scope>NUCLEOTIDE SEQUENCE [LARGE SCALE GENOMIC DNA]</scope>
    <source>
        <strain evidence="7 8">DSM 4734</strain>
    </source>
</reference>
<dbReference type="GO" id="GO:0006096">
    <property type="term" value="P:glycolytic process"/>
    <property type="evidence" value="ECO:0007669"/>
    <property type="project" value="UniProtKB-UniPathway"/>
</dbReference>
<accession>A0A495DL30</accession>
<dbReference type="InterPro" id="IPR013785">
    <property type="entry name" value="Aldolase_TIM"/>
</dbReference>
<evidence type="ECO:0000256" key="6">
    <source>
        <dbReference type="RuleBase" id="RU003994"/>
    </source>
</evidence>
<gene>
    <name evidence="7" type="ORF">C7435_0065</name>
</gene>
<dbReference type="InterPro" id="IPR029768">
    <property type="entry name" value="Aldolase_I_AS"/>
</dbReference>
<comment type="similarity">
    <text evidence="3 6">Belongs to the class I fructose-bisphosphate aldolase family.</text>
</comment>
<comment type="pathway">
    <text evidence="2">Carbohydrate degradation; glycolysis; D-glyceraldehyde 3-phosphate and glycerone phosphate from D-glucose: step 4/4.</text>
</comment>
<dbReference type="OrthoDB" id="9813469at2"/>
<dbReference type="UniPathway" id="UPA00109">
    <property type="reaction ID" value="UER00183"/>
</dbReference>
<dbReference type="EMBL" id="RBIM01000001">
    <property type="protein sequence ID" value="RKR03628.1"/>
    <property type="molecule type" value="Genomic_DNA"/>
</dbReference>
<comment type="caution">
    <text evidence="7">The sequence shown here is derived from an EMBL/GenBank/DDBJ whole genome shotgun (WGS) entry which is preliminary data.</text>
</comment>
<evidence type="ECO:0000256" key="1">
    <source>
        <dbReference type="ARBA" id="ARBA00000441"/>
    </source>
</evidence>
<evidence type="ECO:0000313" key="7">
    <source>
        <dbReference type="EMBL" id="RKR03628.1"/>
    </source>
</evidence>
<dbReference type="EC" id="4.1.2.13" evidence="6"/>
<dbReference type="AlphaFoldDB" id="A0A495DL30"/>
<dbReference type="Proteomes" id="UP000273675">
    <property type="component" value="Unassembled WGS sequence"/>
</dbReference>
<evidence type="ECO:0000313" key="8">
    <source>
        <dbReference type="Proteomes" id="UP000273675"/>
    </source>
</evidence>
<sequence length="345" mass="37378">MDLDQLNEIACAMVAPGKGILAADESTGTIGKRFASIGLDNTPDNRRDWRDMLFRTEPAMSKHISGVILYDETIRQSAKDGTALTKLITDAGSIPGIKVDMGAKPLAGAEGETITEGLDGLRDRLADYYELGARFAKWRAVVNIGGGSDDSVPSQYCINTNMHALARYAALCQEANIVPIVEPEVIMDGDHSIERCYEVTEFALKTLYRELFDQGVVLEGTILKPNMVISGTTNDDRASREEVADMTVQCLANCVPAAVPGIAFLSGGQSDEEATDHLSIMNEAYDLPWPMTFSYGRALQAAPLKAWAGKAENYAAAQAAFNHRARMNGLASLGEYKPEMEKETA</sequence>
<dbReference type="PANTHER" id="PTHR11627">
    <property type="entry name" value="FRUCTOSE-BISPHOSPHATE ALDOLASE"/>
    <property type="match status" value="1"/>
</dbReference>
<dbReference type="FunFam" id="3.20.20.70:FF:000140">
    <property type="entry name" value="Fructose-bisphosphate aldolase"/>
    <property type="match status" value="1"/>
</dbReference>
<dbReference type="Pfam" id="PF00274">
    <property type="entry name" value="Glycolytic"/>
    <property type="match status" value="1"/>
</dbReference>
<keyword evidence="4 6" id="KW-0324">Glycolysis</keyword>
<proteinExistence type="inferred from homology"/>
<dbReference type="PROSITE" id="PS00158">
    <property type="entry name" value="ALDOLASE_CLASS_I"/>
    <property type="match status" value="1"/>
</dbReference>
<dbReference type="RefSeq" id="WP_075188512.1">
    <property type="nucleotide sequence ID" value="NZ_RBIM01000001.1"/>
</dbReference>
<dbReference type="InterPro" id="IPR000741">
    <property type="entry name" value="FBA_I"/>
</dbReference>
<dbReference type="NCBIfam" id="NF033379">
    <property type="entry name" value="FrucBisAld_I"/>
    <property type="match status" value="1"/>
</dbReference>
<evidence type="ECO:0000256" key="2">
    <source>
        <dbReference type="ARBA" id="ARBA00004714"/>
    </source>
</evidence>
<organism evidence="7 8">
    <name type="scientific">Maricaulis maris</name>
    <dbReference type="NCBI Taxonomy" id="74318"/>
    <lineage>
        <taxon>Bacteria</taxon>
        <taxon>Pseudomonadati</taxon>
        <taxon>Pseudomonadota</taxon>
        <taxon>Alphaproteobacteria</taxon>
        <taxon>Maricaulales</taxon>
        <taxon>Maricaulaceae</taxon>
        <taxon>Maricaulis</taxon>
    </lineage>
</organism>
<evidence type="ECO:0000256" key="4">
    <source>
        <dbReference type="ARBA" id="ARBA00023152"/>
    </source>
</evidence>
<comment type="catalytic activity">
    <reaction evidence="1 6">
        <text>beta-D-fructose 1,6-bisphosphate = D-glyceraldehyde 3-phosphate + dihydroxyacetone phosphate</text>
        <dbReference type="Rhea" id="RHEA:14729"/>
        <dbReference type="ChEBI" id="CHEBI:32966"/>
        <dbReference type="ChEBI" id="CHEBI:57642"/>
        <dbReference type="ChEBI" id="CHEBI:59776"/>
        <dbReference type="EC" id="4.1.2.13"/>
    </reaction>
</comment>
<dbReference type="CDD" id="cd00948">
    <property type="entry name" value="FBP_aldolase_I_a"/>
    <property type="match status" value="1"/>
</dbReference>
<dbReference type="SUPFAM" id="SSF51569">
    <property type="entry name" value="Aldolase"/>
    <property type="match status" value="1"/>
</dbReference>
<evidence type="ECO:0000256" key="3">
    <source>
        <dbReference type="ARBA" id="ARBA00010387"/>
    </source>
</evidence>
<keyword evidence="5 6" id="KW-0456">Lyase</keyword>
<dbReference type="GO" id="GO:0004332">
    <property type="term" value="F:fructose-bisphosphate aldolase activity"/>
    <property type="evidence" value="ECO:0007669"/>
    <property type="project" value="UniProtKB-EC"/>
</dbReference>
<name>A0A495DL30_9PROT</name>
<dbReference type="Gene3D" id="3.20.20.70">
    <property type="entry name" value="Aldolase class I"/>
    <property type="match status" value="1"/>
</dbReference>